<dbReference type="Proteomes" id="UP000290407">
    <property type="component" value="Unassembled WGS sequence"/>
</dbReference>
<dbReference type="AlphaFoldDB" id="A0A4Q2UJ76"/>
<proteinExistence type="predicted"/>
<dbReference type="EMBL" id="SBLB01000003">
    <property type="protein sequence ID" value="RYC69527.1"/>
    <property type="molecule type" value="Genomic_DNA"/>
</dbReference>
<keyword evidence="2" id="KW-1185">Reference proteome</keyword>
<sequence>MVSYRKGTTAVPTSLSWSAITITRSGHVYTPPRRIFGHRTRLTKGTSIEYLEEMRGNKLTDGDMA</sequence>
<organism evidence="1 2">
    <name type="scientific">Spirosoma sordidisoli</name>
    <dbReference type="NCBI Taxonomy" id="2502893"/>
    <lineage>
        <taxon>Bacteria</taxon>
        <taxon>Pseudomonadati</taxon>
        <taxon>Bacteroidota</taxon>
        <taxon>Cytophagia</taxon>
        <taxon>Cytophagales</taxon>
        <taxon>Cytophagaceae</taxon>
        <taxon>Spirosoma</taxon>
    </lineage>
</organism>
<gene>
    <name evidence="1" type="ORF">EQG79_13050</name>
</gene>
<comment type="caution">
    <text evidence="1">The sequence shown here is derived from an EMBL/GenBank/DDBJ whole genome shotgun (WGS) entry which is preliminary data.</text>
</comment>
<evidence type="ECO:0000313" key="1">
    <source>
        <dbReference type="EMBL" id="RYC69527.1"/>
    </source>
</evidence>
<dbReference type="RefSeq" id="WP_129601732.1">
    <property type="nucleotide sequence ID" value="NZ_SBLB01000003.1"/>
</dbReference>
<evidence type="ECO:0000313" key="2">
    <source>
        <dbReference type="Proteomes" id="UP000290407"/>
    </source>
</evidence>
<protein>
    <submittedName>
        <fullName evidence="1">Uncharacterized protein</fullName>
    </submittedName>
</protein>
<accession>A0A4Q2UJ76</accession>
<reference evidence="1 2" key="1">
    <citation type="submission" date="2019-01" db="EMBL/GenBank/DDBJ databases">
        <title>Spirosoma flava sp. nov., a propanil-degrading bacterium isolated from herbicide-contaminated soil.</title>
        <authorList>
            <person name="Zhang L."/>
            <person name="Jiang J.-D."/>
        </authorList>
    </citation>
    <scope>NUCLEOTIDE SEQUENCE [LARGE SCALE GENOMIC DNA]</scope>
    <source>
        <strain evidence="1 2">TY50</strain>
    </source>
</reference>
<name>A0A4Q2UJ76_9BACT</name>